<keyword evidence="5" id="KW-1185">Reference proteome</keyword>
<dbReference type="Pfam" id="PF11894">
    <property type="entry name" value="Nup192"/>
    <property type="match status" value="2"/>
</dbReference>
<evidence type="ECO:0008006" key="6">
    <source>
        <dbReference type="Google" id="ProtNLM"/>
    </source>
</evidence>
<organism evidence="4 5">
    <name type="scientific">Meloidogyne graminicola</name>
    <dbReference type="NCBI Taxonomy" id="189291"/>
    <lineage>
        <taxon>Eukaryota</taxon>
        <taxon>Metazoa</taxon>
        <taxon>Ecdysozoa</taxon>
        <taxon>Nematoda</taxon>
        <taxon>Chromadorea</taxon>
        <taxon>Rhabditida</taxon>
        <taxon>Tylenchina</taxon>
        <taxon>Tylenchomorpha</taxon>
        <taxon>Tylenchoidea</taxon>
        <taxon>Meloidogynidae</taxon>
        <taxon>Meloidogyninae</taxon>
        <taxon>Meloidogyne</taxon>
    </lineage>
</organism>
<dbReference type="AlphaFoldDB" id="A0A8S9ZXN6"/>
<keyword evidence="3" id="KW-0539">Nucleus</keyword>
<dbReference type="Pfam" id="PF01125">
    <property type="entry name" value="BUD31"/>
    <property type="match status" value="1"/>
</dbReference>
<evidence type="ECO:0000256" key="1">
    <source>
        <dbReference type="ARBA" id="ARBA00004123"/>
    </source>
</evidence>
<evidence type="ECO:0000256" key="3">
    <source>
        <dbReference type="ARBA" id="ARBA00023242"/>
    </source>
</evidence>
<dbReference type="InterPro" id="IPR021827">
    <property type="entry name" value="Nup186/Nup192/Nup205"/>
</dbReference>
<gene>
    <name evidence="4" type="ORF">Mgra_00002593</name>
</gene>
<comment type="caution">
    <text evidence="4">The sequence shown here is derived from an EMBL/GenBank/DDBJ whole genome shotgun (WGS) entry which is preliminary data.</text>
</comment>
<evidence type="ECO:0000313" key="5">
    <source>
        <dbReference type="Proteomes" id="UP000605970"/>
    </source>
</evidence>
<dbReference type="PANTHER" id="PTHR19411">
    <property type="entry name" value="PROTEIN BUD31-RELATED"/>
    <property type="match status" value="1"/>
</dbReference>
<dbReference type="GO" id="GO:0005681">
    <property type="term" value="C:spliceosomal complex"/>
    <property type="evidence" value="ECO:0007669"/>
    <property type="project" value="TreeGrafter"/>
</dbReference>
<dbReference type="GO" id="GO:0000398">
    <property type="term" value="P:mRNA splicing, via spliceosome"/>
    <property type="evidence" value="ECO:0007669"/>
    <property type="project" value="TreeGrafter"/>
</dbReference>
<evidence type="ECO:0000256" key="2">
    <source>
        <dbReference type="ARBA" id="ARBA00005287"/>
    </source>
</evidence>
<dbReference type="Proteomes" id="UP000605970">
    <property type="component" value="Unassembled WGS sequence"/>
</dbReference>
<dbReference type="EMBL" id="JABEBT010000016">
    <property type="protein sequence ID" value="KAF7637888.1"/>
    <property type="molecule type" value="Genomic_DNA"/>
</dbReference>
<reference evidence="4" key="1">
    <citation type="journal article" date="2020" name="Ecol. Evol.">
        <title>Genome structure and content of the rice root-knot nematode (Meloidogyne graminicola).</title>
        <authorList>
            <person name="Phan N.T."/>
            <person name="Danchin E.G.J."/>
            <person name="Klopp C."/>
            <person name="Perfus-Barbeoch L."/>
            <person name="Kozlowski D.K."/>
            <person name="Koutsovoulos G.D."/>
            <person name="Lopez-Roques C."/>
            <person name="Bouchez O."/>
            <person name="Zahm M."/>
            <person name="Besnard G."/>
            <person name="Bellafiore S."/>
        </authorList>
    </citation>
    <scope>NUCLEOTIDE SEQUENCE</scope>
    <source>
        <strain evidence="4">VN-18</strain>
    </source>
</reference>
<evidence type="ECO:0000313" key="4">
    <source>
        <dbReference type="EMBL" id="KAF7637888.1"/>
    </source>
</evidence>
<dbReference type="OrthoDB" id="2019644at2759"/>
<protein>
    <recommendedName>
        <fullName evidence="6">Protein BUD31 homolog</fullName>
    </recommendedName>
</protein>
<sequence length="1162" mass="132344">MSLATKLRRLRKKPPEGWDLIEPTLEEFEAKMREAETEPHEGKRRTETVWPVFRVYYFLIVCSKIHHQRSRYIFNLFYKEEKISKELYQFCIDAKLVDALLAAKWKKQGFENLCCLRCIQTKDTTFGTNCICRVPKSKLDSGRVIEFCLINICVLMSDWDHFFASLRKYLDYFRSNVQVIPSINGLLGELQSISDGELAGLLSWTKLAIAIALKDPESRRQFREDRSWNAIESSVGLLASPVPLVLKGCLCNFLAALAIDEMAAVCIWNCLLCEGICAKQVNGKAVGIQQDLDSRESNMKIYDYSQGFLTLMKELLSDKARPSTPQIAPFIHFIVNSILCQFSTRSYNNISQMWTLVKLALDSLYQPLKTFFVTAVTVDNKVFEVQILCQLLSDSPLSRVLLQIIAEGGSQLQDDKLFSHFPAREDATCSAIRLLYIAISSRSALSDAIRAVNCDILIASVESILFSPFPYSQNRLDNNYMSLLFHYINEIDSLVRHAFFVWLIIKEATAQRPSLQQHIVQALLPRRQKLIICAAALSIFSLEDIFIGINDLALIDVDEVPYGRLKGEVCRLMFEVFNDSMHCDPCSPNVTYALMNFDLMNISATILDLPGQRSTCLHNLLDIVLQLADSSAPFSTQFSGLYEPALRLILRLCSLGSSSSTLILRFLRSHYDLIYRLAQSSIFKNSYTQPNTTDSTSNEYLETDSFYLKKENDEYALATIQRSIKSIILELIALDLSSLLRSGLIEHPHRYLRLLFSSSTDQDFSQISQSTNLFSCSNIDGQNVLFWSLLESSRVFVGDLSPPDCNKFDPNKMEELLSLCIRKNSCNIEQFDVVYLQLLLNSEINCIMNTEIGVIREEARSILNFCVKKNALNLLEGSCTHLLEGWLSVMNVLSVHVPLPFIHITTHKHILVDALFLLRDYCRSVEMSSELAASVAMCFSRIVSAICNLFTKYEDIQKAKGSILPVLHLLLQCIVLSGYSKSFTFKKELYTCCLRNIQRLELKNVTTTSPLKSDNLLSMLLFNKLGQEENIITDATNDQTVNMMQHHRIISDLWIQLIEPLKCQIIQTFTSDIIFGPISLKMLSAATFVDLLREDSKFYGRIIKEFIFDGSLQCVNDLSRRYEDSLKNPVKEIESEEERRINSLINAFQSIDTICESFCFLM</sequence>
<dbReference type="InterPro" id="IPR001748">
    <property type="entry name" value="BUD31"/>
</dbReference>
<accession>A0A8S9ZXN6</accession>
<comment type="similarity">
    <text evidence="2">Belongs to the BUD31 (G10) family.</text>
</comment>
<comment type="subcellular location">
    <subcellularLocation>
        <location evidence="1">Nucleus</location>
    </subcellularLocation>
</comment>
<dbReference type="PANTHER" id="PTHR19411:SF0">
    <property type="entry name" value="PROTEIN BUD31 HOMOLOG"/>
    <property type="match status" value="1"/>
</dbReference>
<dbReference type="GO" id="GO:0005643">
    <property type="term" value="C:nuclear pore"/>
    <property type="evidence" value="ECO:0007669"/>
    <property type="project" value="InterPro"/>
</dbReference>
<proteinExistence type="inferred from homology"/>
<name>A0A8S9ZXN6_9BILA</name>